<dbReference type="PATRIC" id="fig|1227465.4.peg.838"/>
<proteinExistence type="predicted"/>
<evidence type="ECO:0000313" key="2">
    <source>
        <dbReference type="EMBL" id="ELZ46399.1"/>
    </source>
</evidence>
<dbReference type="Proteomes" id="UP000011586">
    <property type="component" value="Unassembled WGS sequence"/>
</dbReference>
<evidence type="ECO:0000313" key="3">
    <source>
        <dbReference type="Proteomes" id="UP000011586"/>
    </source>
</evidence>
<dbReference type="EMBL" id="AOJK01000021">
    <property type="protein sequence ID" value="ELZ46399.1"/>
    <property type="molecule type" value="Genomic_DNA"/>
</dbReference>
<feature type="transmembrane region" description="Helical" evidence="1">
    <location>
        <begin position="27"/>
        <end position="48"/>
    </location>
</feature>
<evidence type="ECO:0000256" key="1">
    <source>
        <dbReference type="SAM" id="Phobius"/>
    </source>
</evidence>
<dbReference type="AlphaFoldDB" id="M0EJ07"/>
<accession>M0EJ07</accession>
<sequence length="55" mass="5701">MLLAIENESVADFYARAYAADWRGGGVQLPIAFLGGFGVALAVAGAVARREIAFG</sequence>
<comment type="caution">
    <text evidence="2">The sequence shown here is derived from an EMBL/GenBank/DDBJ whole genome shotgun (WGS) entry which is preliminary data.</text>
</comment>
<keyword evidence="3" id="KW-1185">Reference proteome</keyword>
<reference evidence="2 3" key="1">
    <citation type="journal article" date="2014" name="PLoS Genet.">
        <title>Phylogenetically driven sequencing of extremely halophilic archaea reveals strategies for static and dynamic osmo-response.</title>
        <authorList>
            <person name="Becker E.A."/>
            <person name="Seitzer P.M."/>
            <person name="Tritt A."/>
            <person name="Larsen D."/>
            <person name="Krusor M."/>
            <person name="Yao A.I."/>
            <person name="Wu D."/>
            <person name="Madern D."/>
            <person name="Eisen J.A."/>
            <person name="Darling A.E."/>
            <person name="Facciotti M.T."/>
        </authorList>
    </citation>
    <scope>NUCLEOTIDE SEQUENCE [LARGE SCALE GENOMIC DNA]</scope>
    <source>
        <strain evidence="2 3">DSM 19288</strain>
    </source>
</reference>
<keyword evidence="1" id="KW-1133">Transmembrane helix</keyword>
<keyword evidence="1" id="KW-0812">Transmembrane</keyword>
<dbReference type="STRING" id="1227465.C463_04284"/>
<keyword evidence="1" id="KW-0472">Membrane</keyword>
<name>M0EJ07_9EURY</name>
<gene>
    <name evidence="2" type="ORF">C463_04284</name>
</gene>
<protein>
    <submittedName>
        <fullName evidence="2">Phospholipase D/transphosphatidylase</fullName>
    </submittedName>
</protein>
<organism evidence="2 3">
    <name type="scientific">Halorubrum californiense DSM 19288</name>
    <dbReference type="NCBI Taxonomy" id="1227465"/>
    <lineage>
        <taxon>Archaea</taxon>
        <taxon>Methanobacteriati</taxon>
        <taxon>Methanobacteriota</taxon>
        <taxon>Stenosarchaea group</taxon>
        <taxon>Halobacteria</taxon>
        <taxon>Halobacteriales</taxon>
        <taxon>Haloferacaceae</taxon>
        <taxon>Halorubrum</taxon>
    </lineage>
</organism>